<protein>
    <submittedName>
        <fullName evidence="2">Uncharacterized protein</fullName>
    </submittedName>
</protein>
<feature type="region of interest" description="Disordered" evidence="1">
    <location>
        <begin position="47"/>
        <end position="104"/>
    </location>
</feature>
<dbReference type="GO" id="GO:0003824">
    <property type="term" value="F:catalytic activity"/>
    <property type="evidence" value="ECO:0007669"/>
    <property type="project" value="InterPro"/>
</dbReference>
<comment type="caution">
    <text evidence="2">The sequence shown here is derived from an EMBL/GenBank/DDBJ whole genome shotgun (WGS) entry which is preliminary data.</text>
</comment>
<keyword evidence="3" id="KW-1185">Reference proteome</keyword>
<name>A0A4R5F5E9_9ACTN</name>
<dbReference type="Proteomes" id="UP000295136">
    <property type="component" value="Unassembled WGS sequence"/>
</dbReference>
<dbReference type="InterPro" id="IPR036551">
    <property type="entry name" value="Flavin_trans-like"/>
</dbReference>
<evidence type="ECO:0000256" key="1">
    <source>
        <dbReference type="SAM" id="MobiDB-lite"/>
    </source>
</evidence>
<dbReference type="EMBL" id="SMLD01000080">
    <property type="protein sequence ID" value="TDE42995.1"/>
    <property type="molecule type" value="Genomic_DNA"/>
</dbReference>
<organism evidence="2 3">
    <name type="scientific">Nonomuraea mesophila</name>
    <dbReference type="NCBI Taxonomy" id="2530382"/>
    <lineage>
        <taxon>Bacteria</taxon>
        <taxon>Bacillati</taxon>
        <taxon>Actinomycetota</taxon>
        <taxon>Actinomycetes</taxon>
        <taxon>Streptosporangiales</taxon>
        <taxon>Streptosporangiaceae</taxon>
        <taxon>Nonomuraea</taxon>
    </lineage>
</organism>
<feature type="compositionally biased region" description="Basic and acidic residues" evidence="1">
    <location>
        <begin position="50"/>
        <end position="59"/>
    </location>
</feature>
<gene>
    <name evidence="2" type="ORF">E1295_26840</name>
</gene>
<dbReference type="Gene3D" id="3.40.50.1950">
    <property type="entry name" value="Flavin prenyltransferase-like"/>
    <property type="match status" value="1"/>
</dbReference>
<accession>A0A4R5F5E9</accession>
<reference evidence="2 3" key="1">
    <citation type="submission" date="2019-03" db="EMBL/GenBank/DDBJ databases">
        <title>Draft genome sequences of novel Actinobacteria.</title>
        <authorList>
            <person name="Sahin N."/>
            <person name="Ay H."/>
            <person name="Saygin H."/>
        </authorList>
    </citation>
    <scope>NUCLEOTIDE SEQUENCE [LARGE SCALE GENOMIC DNA]</scope>
    <source>
        <strain evidence="2 3">6K102</strain>
    </source>
</reference>
<evidence type="ECO:0000313" key="3">
    <source>
        <dbReference type="Proteomes" id="UP000295136"/>
    </source>
</evidence>
<dbReference type="AlphaFoldDB" id="A0A4R5F5E9"/>
<dbReference type="SUPFAM" id="SSF52507">
    <property type="entry name" value="Homo-oligomeric flavin-containing Cys decarboxylases, HFCD"/>
    <property type="match status" value="1"/>
</dbReference>
<evidence type="ECO:0000313" key="2">
    <source>
        <dbReference type="EMBL" id="TDE42995.1"/>
    </source>
</evidence>
<sequence>MCPASLNTINKWAAGVGDTLALELIVEDIGLSLPVIAAPAVNGAQAAHPAFEHDADTPSRRGRHAVRTRCLGARAGPERRRAVRRGTPVTSPGRRRSGLRPTAP</sequence>
<proteinExistence type="predicted"/>